<reference evidence="2" key="1">
    <citation type="journal article" date="2022" name="bioRxiv">
        <title>Sequencing and chromosome-scale assembly of the giantPleurodeles waltlgenome.</title>
        <authorList>
            <person name="Brown T."/>
            <person name="Elewa A."/>
            <person name="Iarovenko S."/>
            <person name="Subramanian E."/>
            <person name="Araus A.J."/>
            <person name="Petzold A."/>
            <person name="Susuki M."/>
            <person name="Suzuki K.-i.T."/>
            <person name="Hayashi T."/>
            <person name="Toyoda A."/>
            <person name="Oliveira C."/>
            <person name="Osipova E."/>
            <person name="Leigh N.D."/>
            <person name="Simon A."/>
            <person name="Yun M.H."/>
        </authorList>
    </citation>
    <scope>NUCLEOTIDE SEQUENCE</scope>
    <source>
        <strain evidence="2">20211129_DDA</strain>
        <tissue evidence="2">Liver</tissue>
    </source>
</reference>
<dbReference type="EMBL" id="JANPWB010000003">
    <property type="protein sequence ID" value="KAJ1198617.1"/>
    <property type="molecule type" value="Genomic_DNA"/>
</dbReference>
<dbReference type="Proteomes" id="UP001066276">
    <property type="component" value="Chromosome 2_1"/>
</dbReference>
<feature type="compositionally biased region" description="Basic residues" evidence="1">
    <location>
        <begin position="1"/>
        <end position="12"/>
    </location>
</feature>
<evidence type="ECO:0000313" key="2">
    <source>
        <dbReference type="EMBL" id="KAJ1198617.1"/>
    </source>
</evidence>
<accession>A0AAV7VEL6</accession>
<comment type="caution">
    <text evidence="2">The sequence shown here is derived from an EMBL/GenBank/DDBJ whole genome shotgun (WGS) entry which is preliminary data.</text>
</comment>
<dbReference type="AlphaFoldDB" id="A0AAV7VEL6"/>
<feature type="compositionally biased region" description="Basic and acidic residues" evidence="1">
    <location>
        <begin position="43"/>
        <end position="53"/>
    </location>
</feature>
<name>A0AAV7VEL6_PLEWA</name>
<organism evidence="2 3">
    <name type="scientific">Pleurodeles waltl</name>
    <name type="common">Iberian ribbed newt</name>
    <dbReference type="NCBI Taxonomy" id="8319"/>
    <lineage>
        <taxon>Eukaryota</taxon>
        <taxon>Metazoa</taxon>
        <taxon>Chordata</taxon>
        <taxon>Craniata</taxon>
        <taxon>Vertebrata</taxon>
        <taxon>Euteleostomi</taxon>
        <taxon>Amphibia</taxon>
        <taxon>Batrachia</taxon>
        <taxon>Caudata</taxon>
        <taxon>Salamandroidea</taxon>
        <taxon>Salamandridae</taxon>
        <taxon>Pleurodelinae</taxon>
        <taxon>Pleurodeles</taxon>
    </lineage>
</organism>
<feature type="compositionally biased region" description="Basic and acidic residues" evidence="1">
    <location>
        <begin position="84"/>
        <end position="95"/>
    </location>
</feature>
<keyword evidence="3" id="KW-1185">Reference proteome</keyword>
<evidence type="ECO:0000256" key="1">
    <source>
        <dbReference type="SAM" id="MobiDB-lite"/>
    </source>
</evidence>
<gene>
    <name evidence="2" type="ORF">NDU88_002456</name>
</gene>
<evidence type="ECO:0000313" key="3">
    <source>
        <dbReference type="Proteomes" id="UP001066276"/>
    </source>
</evidence>
<sequence length="95" mass="10640">MRKENRPRRRTGSRPEDIEEPTWRQPLDPGPAELGPQSGRTKNPTEVRRDRPHPWSNLVATPLPQNGALGEHAIAGEQYSSGPSEHRPEVNHLGP</sequence>
<feature type="region of interest" description="Disordered" evidence="1">
    <location>
        <begin position="1"/>
        <end position="95"/>
    </location>
</feature>
<protein>
    <submittedName>
        <fullName evidence="2">Uncharacterized protein</fullName>
    </submittedName>
</protein>
<proteinExistence type="predicted"/>